<name>A0A0C3DUL7_OIDMZ</name>
<feature type="compositionally biased region" description="Basic and acidic residues" evidence="2">
    <location>
        <begin position="71"/>
        <end position="83"/>
    </location>
</feature>
<dbReference type="InterPro" id="IPR013218">
    <property type="entry name" value="Dsn1/Mis13"/>
</dbReference>
<dbReference type="HOGENOM" id="CLU_021697_1_0_1"/>
<dbReference type="GO" id="GO:0007059">
    <property type="term" value="P:chromosome segregation"/>
    <property type="evidence" value="ECO:0007669"/>
    <property type="project" value="InterPro"/>
</dbReference>
<dbReference type="EMBL" id="KN832871">
    <property type="protein sequence ID" value="KIN05773.1"/>
    <property type="molecule type" value="Genomic_DNA"/>
</dbReference>
<dbReference type="STRING" id="913774.A0A0C3DUL7"/>
<feature type="coiled-coil region" evidence="1">
    <location>
        <begin position="256"/>
        <end position="283"/>
    </location>
</feature>
<reference evidence="3 4" key="1">
    <citation type="submission" date="2014-04" db="EMBL/GenBank/DDBJ databases">
        <authorList>
            <consortium name="DOE Joint Genome Institute"/>
            <person name="Kuo A."/>
            <person name="Martino E."/>
            <person name="Perotto S."/>
            <person name="Kohler A."/>
            <person name="Nagy L.G."/>
            <person name="Floudas D."/>
            <person name="Copeland A."/>
            <person name="Barry K.W."/>
            <person name="Cichocki N."/>
            <person name="Veneault-Fourrey C."/>
            <person name="LaButti K."/>
            <person name="Lindquist E.A."/>
            <person name="Lipzen A."/>
            <person name="Lundell T."/>
            <person name="Morin E."/>
            <person name="Murat C."/>
            <person name="Sun H."/>
            <person name="Tunlid A."/>
            <person name="Henrissat B."/>
            <person name="Grigoriev I.V."/>
            <person name="Hibbett D.S."/>
            <person name="Martin F."/>
            <person name="Nordberg H.P."/>
            <person name="Cantor M.N."/>
            <person name="Hua S.X."/>
        </authorList>
    </citation>
    <scope>NUCLEOTIDE SEQUENCE [LARGE SCALE GENOMIC DNA]</scope>
    <source>
        <strain evidence="3 4">Zn</strain>
    </source>
</reference>
<evidence type="ECO:0000313" key="4">
    <source>
        <dbReference type="Proteomes" id="UP000054321"/>
    </source>
</evidence>
<evidence type="ECO:0000256" key="1">
    <source>
        <dbReference type="SAM" id="Coils"/>
    </source>
</evidence>
<sequence length="420" mass="47182">MTTVVRARIPLETLSMTQQPTVRRRSKRLAAYDEEDGDFVFSRGSKRTKTAQTDQEPVTVPALPPKKSRKVKDERGHDGEPVRTTKKPTVRRMDFATPKADPGAIKLPKRRKSTHTNETSKHQSRIETADYDTIDKGNVTRRSSLGMRGRRASSLIENGHSAIPHREVESSEFYKHIEAGGLSEPRRMKQLLTWTGERALGDKPLHGDPDSAAHLAARVIKESLLRDFGSKSEFSDWFSREESVPTKIIKKPNPRNVDIEENLARLEARIKRLKDERDQWKALAKPPLSLPPLFRDDSADLSPSDIDSSLLDPEQAAIYATVTKSSALDLRNEVVDRLKSIRGGIEFKVDHFADGIHKLEQFQETAGRVADKIQAIGAVRLEERDRKEKEAVGTRGLPIQEVLRSLSRILPESTSSTGGR</sequence>
<feature type="compositionally biased region" description="Basic and acidic residues" evidence="2">
    <location>
        <begin position="118"/>
        <end position="127"/>
    </location>
</feature>
<feature type="region of interest" description="Disordered" evidence="2">
    <location>
        <begin position="17"/>
        <end position="127"/>
    </location>
</feature>
<proteinExistence type="predicted"/>
<dbReference type="GO" id="GO:0051301">
    <property type="term" value="P:cell division"/>
    <property type="evidence" value="ECO:0007669"/>
    <property type="project" value="InterPro"/>
</dbReference>
<dbReference type="PANTHER" id="PTHR14778:SF2">
    <property type="entry name" value="KINETOCHORE-ASSOCIATED PROTEIN DSN1 HOMOLOG"/>
    <property type="match status" value="1"/>
</dbReference>
<evidence type="ECO:0008006" key="5">
    <source>
        <dbReference type="Google" id="ProtNLM"/>
    </source>
</evidence>
<evidence type="ECO:0000313" key="3">
    <source>
        <dbReference type="EMBL" id="KIN05773.1"/>
    </source>
</evidence>
<dbReference type="Pfam" id="PF08202">
    <property type="entry name" value="MIS13"/>
    <property type="match status" value="1"/>
</dbReference>
<reference evidence="4" key="2">
    <citation type="submission" date="2015-01" db="EMBL/GenBank/DDBJ databases">
        <title>Evolutionary Origins and Diversification of the Mycorrhizal Mutualists.</title>
        <authorList>
            <consortium name="DOE Joint Genome Institute"/>
            <consortium name="Mycorrhizal Genomics Consortium"/>
            <person name="Kohler A."/>
            <person name="Kuo A."/>
            <person name="Nagy L.G."/>
            <person name="Floudas D."/>
            <person name="Copeland A."/>
            <person name="Barry K.W."/>
            <person name="Cichocki N."/>
            <person name="Veneault-Fourrey C."/>
            <person name="LaButti K."/>
            <person name="Lindquist E.A."/>
            <person name="Lipzen A."/>
            <person name="Lundell T."/>
            <person name="Morin E."/>
            <person name="Murat C."/>
            <person name="Riley R."/>
            <person name="Ohm R."/>
            <person name="Sun H."/>
            <person name="Tunlid A."/>
            <person name="Henrissat B."/>
            <person name="Grigoriev I.V."/>
            <person name="Hibbett D.S."/>
            <person name="Martin F."/>
        </authorList>
    </citation>
    <scope>NUCLEOTIDE SEQUENCE [LARGE SCALE GENOMIC DNA]</scope>
    <source>
        <strain evidence="4">Zn</strain>
    </source>
</reference>
<evidence type="ECO:0000256" key="2">
    <source>
        <dbReference type="SAM" id="MobiDB-lite"/>
    </source>
</evidence>
<accession>A0A0C3DUL7</accession>
<gene>
    <name evidence="3" type="ORF">OIDMADRAFT_112078</name>
</gene>
<dbReference type="OrthoDB" id="3364649at2759"/>
<organism evidence="3 4">
    <name type="scientific">Oidiodendron maius (strain Zn)</name>
    <dbReference type="NCBI Taxonomy" id="913774"/>
    <lineage>
        <taxon>Eukaryota</taxon>
        <taxon>Fungi</taxon>
        <taxon>Dikarya</taxon>
        <taxon>Ascomycota</taxon>
        <taxon>Pezizomycotina</taxon>
        <taxon>Leotiomycetes</taxon>
        <taxon>Leotiomycetes incertae sedis</taxon>
        <taxon>Myxotrichaceae</taxon>
        <taxon>Oidiodendron</taxon>
    </lineage>
</organism>
<keyword evidence="1" id="KW-0175">Coiled coil</keyword>
<keyword evidence="4" id="KW-1185">Reference proteome</keyword>
<dbReference type="Proteomes" id="UP000054321">
    <property type="component" value="Unassembled WGS sequence"/>
</dbReference>
<protein>
    <recommendedName>
        <fullName evidence="5">Kinetochore protein mis13</fullName>
    </recommendedName>
</protein>
<dbReference type="PANTHER" id="PTHR14778">
    <property type="entry name" value="KINETOCHORE-ASSOCIATED PROTEIN DSN1 HOMOLOG"/>
    <property type="match status" value="1"/>
</dbReference>
<dbReference type="InParanoid" id="A0A0C3DUL7"/>
<dbReference type="AlphaFoldDB" id="A0A0C3DUL7"/>
<dbReference type="GO" id="GO:0000444">
    <property type="term" value="C:MIS12/MIND type complex"/>
    <property type="evidence" value="ECO:0007669"/>
    <property type="project" value="InterPro"/>
</dbReference>